<keyword evidence="3" id="KW-0472">Membrane</keyword>
<dbReference type="SUPFAM" id="SSF52151">
    <property type="entry name" value="FabD/lysophospholipase-like"/>
    <property type="match status" value="1"/>
</dbReference>
<dbReference type="Pfam" id="PF01734">
    <property type="entry name" value="Patatin"/>
    <property type="match status" value="1"/>
</dbReference>
<proteinExistence type="predicted"/>
<evidence type="ECO:0000256" key="2">
    <source>
        <dbReference type="SAM" id="MobiDB-lite"/>
    </source>
</evidence>
<evidence type="ECO:0000259" key="4">
    <source>
        <dbReference type="Pfam" id="PF01734"/>
    </source>
</evidence>
<comment type="caution">
    <text evidence="5">The sequence shown here is derived from an EMBL/GenBank/DDBJ whole genome shotgun (WGS) entry which is preliminary data.</text>
</comment>
<dbReference type="InterPro" id="IPR002641">
    <property type="entry name" value="PNPLA_dom"/>
</dbReference>
<feature type="transmembrane region" description="Helical" evidence="3">
    <location>
        <begin position="764"/>
        <end position="783"/>
    </location>
</feature>
<dbReference type="AlphaFoldDB" id="A0A2D0MX56"/>
<dbReference type="EMBL" id="PDUD01000073">
    <property type="protein sequence ID" value="PHN00825.1"/>
    <property type="molecule type" value="Genomic_DNA"/>
</dbReference>
<dbReference type="Proteomes" id="UP000223913">
    <property type="component" value="Unassembled WGS sequence"/>
</dbReference>
<keyword evidence="3" id="KW-1133">Transmembrane helix</keyword>
<sequence>MGGGVSLGTFSGAALTEILKLFILYGRDKTGEPYDRIVVDSFSGASAGAISLAILMRSLLDYRSVMKQLKLNGKELMDGLRREYKFKKLSPEKQEALLAAEVAQHLQKRIWVDEVDIVKLFEGTNNGGEHPSRNFGILKNELQIDLAKKYLIDNCKDIELKHKQILADRVLFACSLTNLLARTLSESNDPAEVPLYTEYLKATSSYDHKELRIIEFDLKDEPLGRASEDNWLLVGGTKQELDGNDEKTGIAYRRFNLFDRPSWAMFSASVVACGAFPVAFEPTVLERNCAEFPRRDSNRDKPEEPASELTKQETSSEEEKPGSTDKYAYVDGGTFNNEPIREAFRLAHYLDVNEGQSEQEDRLVIFVDPYVTPSQQRESRIFSFEEFIANGSGDGYLKNMSSISDFARAKNLVGTLITTLQDQGSIKEENKSQNYIENLRVKKALDKYIDDVHFNIEERIELIGDLITSILQKVRQELKRSHIPPGTRNIKVFLERYLNDCSPNLKGCPKKLSEALYEFIEDENGQEQDVARLQKVLLAESGNGSSTDKQEVIKVILKMLADVALDTFGKNENALRAAVTPVAYLQESNKEPVRVKTIFLPGAELAAFAGFCSVNSREAAFLYGRYCSVQALRRDDFRIKHQHMVQTFARANDMRKRPPGPFIRHDESEPACDQLVQRIEKVYQEFNTKSYAKDLKKDTVRLVLARMRRLLTGQFKSFLLKPTLFTIGVALSLIGLTILFKWLISDTLSIRNIIDVLEWMASSLLATLILMIPLVIFLPSYLLRKMLITRQIEQMQSEEIMVFLDLPEDFPTRKTICLEINDQFRNPSEKRKELNLKGEKESIQDEEGSFQRLKFKLGIGYQNFTRDEKYFSPFHTCERMMINPLKFSNDDEVGEEITGIQFHRQHPVVDLRSALVELNRLGCEKEHFIYPVLVGRVKPDSQSNGGVLECKWELSDQAVPLEADLLR</sequence>
<name>A0A2D0MX56_FLAN2</name>
<feature type="domain" description="PNPLA" evidence="4">
    <location>
        <begin position="1"/>
        <end position="343"/>
    </location>
</feature>
<accession>A0A2D0MX56</accession>
<reference evidence="5 6" key="1">
    <citation type="submission" date="2017-10" db="EMBL/GenBank/DDBJ databases">
        <title>The draft genome sequence of Lewinella nigricans NBRC 102662.</title>
        <authorList>
            <person name="Wang K."/>
        </authorList>
    </citation>
    <scope>NUCLEOTIDE SEQUENCE [LARGE SCALE GENOMIC DNA]</scope>
    <source>
        <strain evidence="5 6">NBRC 102662</strain>
    </source>
</reference>
<dbReference type="InterPro" id="IPR016035">
    <property type="entry name" value="Acyl_Trfase/lysoPLipase"/>
</dbReference>
<dbReference type="Gene3D" id="3.40.1090.10">
    <property type="entry name" value="Cytosolic phospholipase A2 catalytic domain"/>
    <property type="match status" value="1"/>
</dbReference>
<protein>
    <recommendedName>
        <fullName evidence="4">PNPLA domain-containing protein</fullName>
    </recommendedName>
</protein>
<gene>
    <name evidence="5" type="ORF">CRP01_40275</name>
</gene>
<feature type="region of interest" description="Disordered" evidence="2">
    <location>
        <begin position="294"/>
        <end position="331"/>
    </location>
</feature>
<organism evidence="5 6">
    <name type="scientific">Flavilitoribacter nigricans (strain ATCC 23147 / DSM 23189 / NBRC 102662 / NCIMB 1420 / SS-2)</name>
    <name type="common">Lewinella nigricans</name>
    <dbReference type="NCBI Taxonomy" id="1122177"/>
    <lineage>
        <taxon>Bacteria</taxon>
        <taxon>Pseudomonadati</taxon>
        <taxon>Bacteroidota</taxon>
        <taxon>Saprospiria</taxon>
        <taxon>Saprospirales</taxon>
        <taxon>Lewinellaceae</taxon>
        <taxon>Flavilitoribacter</taxon>
    </lineage>
</organism>
<feature type="transmembrane region" description="Helical" evidence="3">
    <location>
        <begin position="718"/>
        <end position="744"/>
    </location>
</feature>
<feature type="compositionally biased region" description="Basic and acidic residues" evidence="2">
    <location>
        <begin position="294"/>
        <end position="304"/>
    </location>
</feature>
<evidence type="ECO:0000313" key="5">
    <source>
        <dbReference type="EMBL" id="PHN00825.1"/>
    </source>
</evidence>
<evidence type="ECO:0000256" key="1">
    <source>
        <dbReference type="ARBA" id="ARBA00023098"/>
    </source>
</evidence>
<keyword evidence="6" id="KW-1185">Reference proteome</keyword>
<keyword evidence="3" id="KW-0812">Transmembrane</keyword>
<evidence type="ECO:0000256" key="3">
    <source>
        <dbReference type="SAM" id="Phobius"/>
    </source>
</evidence>
<keyword evidence="1" id="KW-0443">Lipid metabolism</keyword>
<dbReference type="GO" id="GO:0006629">
    <property type="term" value="P:lipid metabolic process"/>
    <property type="evidence" value="ECO:0007669"/>
    <property type="project" value="UniProtKB-KW"/>
</dbReference>
<evidence type="ECO:0000313" key="6">
    <source>
        <dbReference type="Proteomes" id="UP000223913"/>
    </source>
</evidence>